<dbReference type="InterPro" id="IPR014710">
    <property type="entry name" value="RmlC-like_jellyroll"/>
</dbReference>
<dbReference type="Pfam" id="PF07883">
    <property type="entry name" value="Cupin_2"/>
    <property type="match status" value="1"/>
</dbReference>
<dbReference type="AlphaFoldDB" id="A0A430K120"/>
<feature type="domain" description="Cupin type-2" evidence="1">
    <location>
        <begin position="29"/>
        <end position="86"/>
    </location>
</feature>
<evidence type="ECO:0000259" key="1">
    <source>
        <dbReference type="Pfam" id="PF07883"/>
    </source>
</evidence>
<dbReference type="SUPFAM" id="SSF51182">
    <property type="entry name" value="RmlC-like cupins"/>
    <property type="match status" value="1"/>
</dbReference>
<accession>A0A430K120</accession>
<evidence type="ECO:0000313" key="3">
    <source>
        <dbReference type="Proteomes" id="UP000267585"/>
    </source>
</evidence>
<reference evidence="2 3" key="1">
    <citation type="submission" date="2018-11" db="EMBL/GenBank/DDBJ databases">
        <title>Arenibacter aquaticus sp.nov., a marine bacterium isolated from surface seawater in the South China Sea.</title>
        <authorList>
            <person name="Guo J."/>
            <person name="Sun J."/>
        </authorList>
    </citation>
    <scope>NUCLEOTIDE SEQUENCE [LARGE SCALE GENOMIC DNA]</scope>
    <source>
        <strain evidence="2 3">GUO666</strain>
    </source>
</reference>
<evidence type="ECO:0000313" key="2">
    <source>
        <dbReference type="EMBL" id="RTE52748.1"/>
    </source>
</evidence>
<protein>
    <submittedName>
        <fullName evidence="2">Cupin domain-containing protein</fullName>
    </submittedName>
</protein>
<name>A0A430K120_9FLAO</name>
<organism evidence="2 3">
    <name type="scientific">Arenibacter aquaticus</name>
    <dbReference type="NCBI Taxonomy" id="2489054"/>
    <lineage>
        <taxon>Bacteria</taxon>
        <taxon>Pseudomonadati</taxon>
        <taxon>Bacteroidota</taxon>
        <taxon>Flavobacteriia</taxon>
        <taxon>Flavobacteriales</taxon>
        <taxon>Flavobacteriaceae</taxon>
        <taxon>Arenibacter</taxon>
    </lineage>
</organism>
<dbReference type="Proteomes" id="UP000267585">
    <property type="component" value="Unassembled WGS sequence"/>
</dbReference>
<sequence length="98" mass="10930">MEIVNRPELTHLLVGDSLKTMQIKAMAGMGMPTHLNTHEAVIIVQEGRALLKTKDTEYILEKGSSFLIPAYTEHKLEILKNLKAVAIMATDSNIHFKS</sequence>
<dbReference type="InterPro" id="IPR013096">
    <property type="entry name" value="Cupin_2"/>
</dbReference>
<dbReference type="EMBL" id="RQPJ01000014">
    <property type="protein sequence ID" value="RTE52748.1"/>
    <property type="molecule type" value="Genomic_DNA"/>
</dbReference>
<keyword evidence="3" id="KW-1185">Reference proteome</keyword>
<dbReference type="InterPro" id="IPR011051">
    <property type="entry name" value="RmlC_Cupin_sf"/>
</dbReference>
<proteinExistence type="predicted"/>
<gene>
    <name evidence="2" type="ORF">EHW67_13820</name>
</gene>
<comment type="caution">
    <text evidence="2">The sequence shown here is derived from an EMBL/GenBank/DDBJ whole genome shotgun (WGS) entry which is preliminary data.</text>
</comment>
<dbReference type="Gene3D" id="2.60.120.10">
    <property type="entry name" value="Jelly Rolls"/>
    <property type="match status" value="1"/>
</dbReference>
<dbReference type="RefSeq" id="WP_126162981.1">
    <property type="nucleotide sequence ID" value="NZ_RQPJ01000014.1"/>
</dbReference>
<dbReference type="OrthoDB" id="799474at2"/>